<gene>
    <name evidence="1" type="ORF">EMWEY_00008490</name>
</gene>
<dbReference type="GeneID" id="25334835"/>
<reference evidence="1" key="2">
    <citation type="submission" date="2013-10" db="EMBL/GenBank/DDBJ databases">
        <authorList>
            <person name="Aslett M."/>
        </authorList>
    </citation>
    <scope>NUCLEOTIDE SEQUENCE [LARGE SCALE GENOMIC DNA]</scope>
    <source>
        <strain evidence="1">Weybridge</strain>
    </source>
</reference>
<dbReference type="EMBL" id="HG721967">
    <property type="protein sequence ID" value="CDJ60955.1"/>
    <property type="molecule type" value="Genomic_DNA"/>
</dbReference>
<dbReference type="SUPFAM" id="SSF55681">
    <property type="entry name" value="Class II aaRS and biotin synthetases"/>
    <property type="match status" value="1"/>
</dbReference>
<proteinExistence type="predicted"/>
<evidence type="ECO:0000313" key="2">
    <source>
        <dbReference type="Proteomes" id="UP000030763"/>
    </source>
</evidence>
<keyword evidence="2" id="KW-1185">Reference proteome</keyword>
<dbReference type="AlphaFoldDB" id="U6MH30"/>
<dbReference type="Proteomes" id="UP000030763">
    <property type="component" value="Unassembled WGS sequence"/>
</dbReference>
<dbReference type="RefSeq" id="XP_013337605.1">
    <property type="nucleotide sequence ID" value="XM_013482151.1"/>
</dbReference>
<dbReference type="Gene3D" id="3.30.930.10">
    <property type="entry name" value="Bira Bifunctional Protein, Domain 2"/>
    <property type="match status" value="1"/>
</dbReference>
<name>U6MH30_EIMMA</name>
<accession>U6MH30</accession>
<evidence type="ECO:0000313" key="1">
    <source>
        <dbReference type="EMBL" id="CDJ60955.1"/>
    </source>
</evidence>
<reference evidence="1" key="1">
    <citation type="submission" date="2013-10" db="EMBL/GenBank/DDBJ databases">
        <title>Genomic analysis of the causative agents of coccidiosis in chickens.</title>
        <authorList>
            <person name="Reid A.J."/>
            <person name="Blake D."/>
            <person name="Billington K."/>
            <person name="Browne H."/>
            <person name="Dunn M."/>
            <person name="Hung S."/>
            <person name="Kawahara F."/>
            <person name="Miranda-Saavedra D."/>
            <person name="Mourier T."/>
            <person name="Nagra H."/>
            <person name="Otto T.D."/>
            <person name="Rawlings N."/>
            <person name="Sanchez A."/>
            <person name="Sanders M."/>
            <person name="Subramaniam C."/>
            <person name="Tay Y."/>
            <person name="Dear P."/>
            <person name="Doerig C."/>
            <person name="Gruber A."/>
            <person name="Parkinson J."/>
            <person name="Shirley M."/>
            <person name="Wan K.L."/>
            <person name="Berriman M."/>
            <person name="Tomley F."/>
            <person name="Pain A."/>
        </authorList>
    </citation>
    <scope>NUCLEOTIDE SEQUENCE [LARGE SCALE GENOMIC DNA]</scope>
    <source>
        <strain evidence="1">Weybridge</strain>
    </source>
</reference>
<organism evidence="1 2">
    <name type="scientific">Eimeria maxima</name>
    <name type="common">Coccidian parasite</name>
    <dbReference type="NCBI Taxonomy" id="5804"/>
    <lineage>
        <taxon>Eukaryota</taxon>
        <taxon>Sar</taxon>
        <taxon>Alveolata</taxon>
        <taxon>Apicomplexa</taxon>
        <taxon>Conoidasida</taxon>
        <taxon>Coccidia</taxon>
        <taxon>Eucoccidiorida</taxon>
        <taxon>Eimeriorina</taxon>
        <taxon>Eimeriidae</taxon>
        <taxon>Eimeria</taxon>
    </lineage>
</organism>
<evidence type="ECO:0008006" key="3">
    <source>
        <dbReference type="Google" id="ProtNLM"/>
    </source>
</evidence>
<protein>
    <recommendedName>
        <fullName evidence="3">Threonyl-tRNA synthetase</fullName>
    </recommendedName>
</protein>
<dbReference type="InterPro" id="IPR045864">
    <property type="entry name" value="aa-tRNA-synth_II/BPL/LPL"/>
</dbReference>
<sequence length="137" mass="15293">MIYNRGIVTPRMRTLHALARISLDREEDAGGEAAVHERRDRVRTGSLAQAHLWRRSGHMQHFADNMFEIANRREGASDLRSGEMPNVAMSEREESLATFADDAGASYLLKPMSCPLHLSYFFDRSVGFGRGGDAVLA</sequence>
<dbReference type="VEuPathDB" id="ToxoDB:EMWEY_00008490"/>